<evidence type="ECO:0000256" key="10">
    <source>
        <dbReference type="ARBA" id="ARBA00023136"/>
    </source>
</evidence>
<name>A0A0R3PJ30_ANGCS</name>
<evidence type="ECO:0000256" key="6">
    <source>
        <dbReference type="ARBA" id="ARBA00022734"/>
    </source>
</evidence>
<dbReference type="InterPro" id="IPR035992">
    <property type="entry name" value="Ricin_B-like_lectins"/>
</dbReference>
<dbReference type="InterPro" id="IPR000772">
    <property type="entry name" value="Ricin_B_lectin"/>
</dbReference>
<dbReference type="OMA" id="DHATFEY"/>
<evidence type="ECO:0000256" key="13">
    <source>
        <dbReference type="ARBA" id="ARBA00023211"/>
    </source>
</evidence>
<dbReference type="Pfam" id="PF00535">
    <property type="entry name" value="Glycos_transf_2"/>
    <property type="match status" value="1"/>
</dbReference>
<dbReference type="STRING" id="334426.A0A0R3PJ30"/>
<keyword evidence="13 14" id="KW-0464">Manganese</keyword>
<evidence type="ECO:0000256" key="2">
    <source>
        <dbReference type="ARBA" id="ARBA00004323"/>
    </source>
</evidence>
<dbReference type="SMART" id="SM00458">
    <property type="entry name" value="RICIN"/>
    <property type="match status" value="1"/>
</dbReference>
<evidence type="ECO:0000256" key="1">
    <source>
        <dbReference type="ARBA" id="ARBA00001936"/>
    </source>
</evidence>
<dbReference type="CDD" id="cd23439">
    <property type="entry name" value="beta-trefoil_Ricin_GALNT10-like"/>
    <property type="match status" value="1"/>
</dbReference>
<keyword evidence="12" id="KW-0325">Glycoprotein</keyword>
<dbReference type="PROSITE" id="PS50231">
    <property type="entry name" value="RICIN_B_LECTIN"/>
    <property type="match status" value="1"/>
</dbReference>
<keyword evidence="17" id="KW-1185">Reference proteome</keyword>
<dbReference type="PANTHER" id="PTHR11675">
    <property type="entry name" value="N-ACETYLGALACTOSAMINYLTRANSFERASE"/>
    <property type="match status" value="1"/>
</dbReference>
<dbReference type="InterPro" id="IPR029044">
    <property type="entry name" value="Nucleotide-diphossugar_trans"/>
</dbReference>
<protein>
    <recommendedName>
        <fullName evidence="14">Polypeptide N-acetylgalactosaminyltransferase</fullName>
        <ecNumber evidence="14">2.4.1.-</ecNumber>
    </recommendedName>
    <alternativeName>
        <fullName evidence="14">Protein-UDP acetylgalactosaminyltransferase</fullName>
    </alternativeName>
</protein>
<dbReference type="Gene3D" id="2.80.10.50">
    <property type="match status" value="1"/>
</dbReference>
<evidence type="ECO:0000256" key="8">
    <source>
        <dbReference type="ARBA" id="ARBA00022989"/>
    </source>
</evidence>
<keyword evidence="9 14" id="KW-0333">Golgi apparatus</keyword>
<dbReference type="InterPro" id="IPR045885">
    <property type="entry name" value="GalNAc-T"/>
</dbReference>
<evidence type="ECO:0000256" key="4">
    <source>
        <dbReference type="ARBA" id="ARBA00005680"/>
    </source>
</evidence>
<dbReference type="InterPro" id="IPR001173">
    <property type="entry name" value="Glyco_trans_2-like"/>
</dbReference>
<comment type="pathway">
    <text evidence="3 14">Protein modification; protein glycosylation.</text>
</comment>
<keyword evidence="5 14" id="KW-0812">Transmembrane</keyword>
<evidence type="ECO:0000313" key="17">
    <source>
        <dbReference type="Proteomes" id="UP000267027"/>
    </source>
</evidence>
<comment type="similarity">
    <text evidence="4 14">Belongs to the glycosyltransferase 2 family. GalNAc-T subfamily.</text>
</comment>
<keyword evidence="8 14" id="KW-1133">Transmembrane helix</keyword>
<keyword evidence="14" id="KW-0808">Transferase</keyword>
<dbReference type="SUPFAM" id="SSF53448">
    <property type="entry name" value="Nucleotide-diphospho-sugar transferases"/>
    <property type="match status" value="1"/>
</dbReference>
<dbReference type="GO" id="GO:0006493">
    <property type="term" value="P:protein O-linked glycosylation"/>
    <property type="evidence" value="ECO:0007669"/>
    <property type="project" value="TreeGrafter"/>
</dbReference>
<evidence type="ECO:0000256" key="11">
    <source>
        <dbReference type="ARBA" id="ARBA00023157"/>
    </source>
</evidence>
<dbReference type="Gene3D" id="3.90.550.10">
    <property type="entry name" value="Spore Coat Polysaccharide Biosynthesis Protein SpsA, Chain A"/>
    <property type="match status" value="1"/>
</dbReference>
<dbReference type="SUPFAM" id="SSF50370">
    <property type="entry name" value="Ricin B-like lectins"/>
    <property type="match status" value="1"/>
</dbReference>
<evidence type="ECO:0000259" key="15">
    <source>
        <dbReference type="SMART" id="SM00458"/>
    </source>
</evidence>
<evidence type="ECO:0000256" key="7">
    <source>
        <dbReference type="ARBA" id="ARBA00022968"/>
    </source>
</evidence>
<dbReference type="EC" id="2.4.1.-" evidence="14"/>
<evidence type="ECO:0000313" key="18">
    <source>
        <dbReference type="WBParaSite" id="ACOC_0000442701-mRNA-1"/>
    </source>
</evidence>
<keyword evidence="6 14" id="KW-0430">Lectin</keyword>
<dbReference type="GO" id="GO:0004653">
    <property type="term" value="F:polypeptide N-acetylgalactosaminyltransferase activity"/>
    <property type="evidence" value="ECO:0007669"/>
    <property type="project" value="TreeGrafter"/>
</dbReference>
<keyword evidence="7" id="KW-0735">Signal-anchor</keyword>
<dbReference type="Proteomes" id="UP000267027">
    <property type="component" value="Unassembled WGS sequence"/>
</dbReference>
<gene>
    <name evidence="16" type="ORF">ACOC_LOCUS4428</name>
</gene>
<feature type="transmembrane region" description="Helical" evidence="14">
    <location>
        <begin position="12"/>
        <end position="33"/>
    </location>
</feature>
<reference evidence="16 17" key="2">
    <citation type="submission" date="2018-11" db="EMBL/GenBank/DDBJ databases">
        <authorList>
            <consortium name="Pathogen Informatics"/>
        </authorList>
    </citation>
    <scope>NUCLEOTIDE SEQUENCE [LARGE SCALE GENOMIC DNA]</scope>
    <source>
        <strain evidence="16 17">Costa Rica</strain>
    </source>
</reference>
<comment type="cofactor">
    <cofactor evidence="1 14">
        <name>Mn(2+)</name>
        <dbReference type="ChEBI" id="CHEBI:29035"/>
    </cofactor>
</comment>
<dbReference type="UniPathway" id="UPA00378"/>
<dbReference type="CDD" id="cd02510">
    <property type="entry name" value="pp-GalNAc-T"/>
    <property type="match status" value="1"/>
</dbReference>
<dbReference type="GO" id="GO:0000139">
    <property type="term" value="C:Golgi membrane"/>
    <property type="evidence" value="ECO:0007669"/>
    <property type="project" value="UniProtKB-SubCell"/>
</dbReference>
<dbReference type="EMBL" id="UYYA01003815">
    <property type="protein sequence ID" value="VDM56013.1"/>
    <property type="molecule type" value="Genomic_DNA"/>
</dbReference>
<dbReference type="GO" id="GO:0030246">
    <property type="term" value="F:carbohydrate binding"/>
    <property type="evidence" value="ECO:0007669"/>
    <property type="project" value="UniProtKB-KW"/>
</dbReference>
<dbReference type="WBParaSite" id="ACOC_0000442701-mRNA-1">
    <property type="protein sequence ID" value="ACOC_0000442701-mRNA-1"/>
    <property type="gene ID" value="ACOC_0000442701"/>
</dbReference>
<evidence type="ECO:0000313" key="16">
    <source>
        <dbReference type="EMBL" id="VDM56013.1"/>
    </source>
</evidence>
<dbReference type="AlphaFoldDB" id="A0A0R3PJ30"/>
<keyword evidence="10 14" id="KW-0472">Membrane</keyword>
<evidence type="ECO:0000256" key="14">
    <source>
        <dbReference type="RuleBase" id="RU361242"/>
    </source>
</evidence>
<dbReference type="PANTHER" id="PTHR11675:SF134">
    <property type="entry name" value="N-ACETYLGALACTOSAMINYLTRANSFERASE 4-RELATED"/>
    <property type="match status" value="1"/>
</dbReference>
<accession>A0A0R3PJ30</accession>
<evidence type="ECO:0000256" key="3">
    <source>
        <dbReference type="ARBA" id="ARBA00004922"/>
    </source>
</evidence>
<dbReference type="OrthoDB" id="6159198at2759"/>
<sequence>MRNICRYVSRRYFTVLKYVLIVGCFYVMISVFGPVVQNMEYRRVGRLGSESVFSHHVPDSRSFFFVAGVIRDGKDGGTVAKNGLVPEDPFLKFRGKPKINWEDRDAYEADQERVGPGEQGKPVSVPNDTQIQQEALALYRANGYNAYISDMISLNRSIKDVRNPGCKTMEYNSELPTVSVIFPFHEEHNSTLLRSVYSIINRSPKQLLKEIILVDDFSEKPFLKKPLDDFIERQDFNSIVKVLRTKKREGLIRARQLGAEKATGDVLVFLDAHSEASYNWLPPLLDPIVTDYRTVVCPFVDIIDCETYEIRPQDEGARGSFDWTFNYKRLPLTKKDRANPTKPFPSPVMAGGYFAISSKWFWELGGYDEGLDIWGGEQYELSFKVWQCHGRMVDAPCSRVAHIYRCKYAPFKNAGMGDFVSRNYKRVAEVWMDEYKHHLYKHRPALEATNTGDISKQKAIRERLKCKSFDWFMKEVAFDQDLYYPAVEPKPSASGELRNKGTKMCVDTRYKQVNQRFGLSKCVSDDPKEMGEQNLRLTRWHDIRPEGRSVCFDCSTSVDKAPVVLFDCHSMKGNQLFKYWIDDEMIFHPVSSLCLTAAPDGSGFLYMQQCDNESLYQKWTWQVN</sequence>
<organism evidence="18">
    <name type="scientific">Angiostrongylus costaricensis</name>
    <name type="common">Nematode worm</name>
    <dbReference type="NCBI Taxonomy" id="334426"/>
    <lineage>
        <taxon>Eukaryota</taxon>
        <taxon>Metazoa</taxon>
        <taxon>Ecdysozoa</taxon>
        <taxon>Nematoda</taxon>
        <taxon>Chromadorea</taxon>
        <taxon>Rhabditida</taxon>
        <taxon>Rhabditina</taxon>
        <taxon>Rhabditomorpha</taxon>
        <taxon>Strongyloidea</taxon>
        <taxon>Metastrongylidae</taxon>
        <taxon>Angiostrongylus</taxon>
    </lineage>
</organism>
<dbReference type="Pfam" id="PF00652">
    <property type="entry name" value="Ricin_B_lectin"/>
    <property type="match status" value="1"/>
</dbReference>
<feature type="domain" description="Ricin B lectin" evidence="15">
    <location>
        <begin position="494"/>
        <end position="622"/>
    </location>
</feature>
<dbReference type="FunFam" id="3.90.550.10:FF:000029">
    <property type="entry name" value="Polypeptide N-acetylgalactosaminyltransferase"/>
    <property type="match status" value="1"/>
</dbReference>
<evidence type="ECO:0000256" key="12">
    <source>
        <dbReference type="ARBA" id="ARBA00023180"/>
    </source>
</evidence>
<evidence type="ECO:0000256" key="5">
    <source>
        <dbReference type="ARBA" id="ARBA00022692"/>
    </source>
</evidence>
<reference evidence="18" key="1">
    <citation type="submission" date="2016-04" db="UniProtKB">
        <authorList>
            <consortium name="WormBaseParasite"/>
        </authorList>
    </citation>
    <scope>IDENTIFICATION</scope>
</reference>
<keyword evidence="11 14" id="KW-1015">Disulfide bond</keyword>
<proteinExistence type="inferred from homology"/>
<keyword evidence="14" id="KW-0328">Glycosyltransferase</keyword>
<comment type="subcellular location">
    <subcellularLocation>
        <location evidence="2 14">Golgi apparatus membrane</location>
        <topology evidence="2 14">Single-pass type II membrane protein</topology>
    </subcellularLocation>
</comment>
<evidence type="ECO:0000256" key="9">
    <source>
        <dbReference type="ARBA" id="ARBA00023034"/>
    </source>
</evidence>